<feature type="region of interest" description="Disordered" evidence="1">
    <location>
        <begin position="140"/>
        <end position="218"/>
    </location>
</feature>
<feature type="signal peptide" evidence="2">
    <location>
        <begin position="1"/>
        <end position="21"/>
    </location>
</feature>
<evidence type="ECO:0000313" key="3">
    <source>
        <dbReference type="WBParaSite" id="HPLM_0001605601-mRNA-1"/>
    </source>
</evidence>
<proteinExistence type="predicted"/>
<name>A0A0N4WWD2_HAEPC</name>
<evidence type="ECO:0000256" key="2">
    <source>
        <dbReference type="SAM" id="SignalP"/>
    </source>
</evidence>
<organism evidence="3">
    <name type="scientific">Haemonchus placei</name>
    <name type="common">Barber's pole worm</name>
    <dbReference type="NCBI Taxonomy" id="6290"/>
    <lineage>
        <taxon>Eukaryota</taxon>
        <taxon>Metazoa</taxon>
        <taxon>Ecdysozoa</taxon>
        <taxon>Nematoda</taxon>
        <taxon>Chromadorea</taxon>
        <taxon>Rhabditida</taxon>
        <taxon>Rhabditina</taxon>
        <taxon>Rhabditomorpha</taxon>
        <taxon>Strongyloidea</taxon>
        <taxon>Trichostrongylidae</taxon>
        <taxon>Haemonchus</taxon>
    </lineage>
</organism>
<keyword evidence="2" id="KW-0732">Signal</keyword>
<protein>
    <submittedName>
        <fullName evidence="3">Uncharacterized protein</fullName>
    </submittedName>
</protein>
<evidence type="ECO:0000256" key="1">
    <source>
        <dbReference type="SAM" id="MobiDB-lite"/>
    </source>
</evidence>
<reference evidence="3" key="1">
    <citation type="submission" date="2017-02" db="UniProtKB">
        <authorList>
            <consortium name="WormBaseParasite"/>
        </authorList>
    </citation>
    <scope>IDENTIFICATION</scope>
</reference>
<accession>A0A0N4WWD2</accession>
<feature type="chain" id="PRO_5005888833" evidence="2">
    <location>
        <begin position="22"/>
        <end position="218"/>
    </location>
</feature>
<dbReference type="AlphaFoldDB" id="A0A0N4WWD2"/>
<sequence>MNLFPILTVVATLATFPRIDAATGGRLLRKILHEDHLRCQNSRFLEHSVEVSIMVEDNQEQLQMDNLVGLVQEDKKGTHLALEETLLEDKEDFPMEGSVDQGKIRITEMEHKEDFPTEDSVDKGKIRIAEVEDKEVKIRPFPSGRGRYPFRGPDRLYAGGQGGYPSQGPRGPFAGGRRGYPFAQAGYSFQRRGGPSSKEQGGYPLERPKGPFPGGRGG</sequence>
<dbReference type="WBParaSite" id="HPLM_0001605601-mRNA-1">
    <property type="protein sequence ID" value="HPLM_0001605601-mRNA-1"/>
    <property type="gene ID" value="HPLM_0001605601"/>
</dbReference>